<organism evidence="15 16">
    <name type="scientific">Dispira parvispora</name>
    <dbReference type="NCBI Taxonomy" id="1520584"/>
    <lineage>
        <taxon>Eukaryota</taxon>
        <taxon>Fungi</taxon>
        <taxon>Fungi incertae sedis</taxon>
        <taxon>Zoopagomycota</taxon>
        <taxon>Kickxellomycotina</taxon>
        <taxon>Dimargaritomycetes</taxon>
        <taxon>Dimargaritales</taxon>
        <taxon>Dimargaritaceae</taxon>
        <taxon>Dispira</taxon>
    </lineage>
</organism>
<dbReference type="PANTHER" id="PTHR45673">
    <property type="entry name" value="SERINE/THREONINE-PROTEIN PHOSPHATASE 2B CATALYTIC SUBUNIT 1-RELATED"/>
    <property type="match status" value="1"/>
</dbReference>
<dbReference type="PRINTS" id="PR00114">
    <property type="entry name" value="STPHPHTASE"/>
</dbReference>
<comment type="cofactor">
    <cofactor evidence="2">
        <name>Fe(3+)</name>
        <dbReference type="ChEBI" id="CHEBI:29034"/>
    </cofactor>
</comment>
<sequence length="517" mass="59065">MATDTPVKIQLEGDEGNSVISTVERHCQSVPEPIKEKPTPEQFYDPEDPNKPNHSFLQRFFVGEGVLEESQALWIVTKASELLREEPNLLELPAPVTVCGDIHGQYYDLMKLFTVGGPLPDTQYLFLGDYVDRGYFSIECLLYLWALKIAYPDRIYLLRGNHECRHLTQHFTFEKECTHKYSKKLYDACVASFCTLPLAAIINKKFLCVHGGISPELHTLDDIRQLDRFREPPTHGLMCDLLWSDPTVDFGHEANLQMYTHNSSRGCSYYYSYAAVCEFLERNHLLSLIRAHEAQAQGFRMYKKNKATGFPVVITMFSAPNYLDMYNNKAAILKYENNVMNIRHFQASTHPYWLPNFLDVFTWSLPFIGEKVSNMLLAILNVCSAEELEEEGVSEMDIDSKELHRRQVVRNKVRAVAKMSRLFSVLRSESQRVAELKTLLGSERLPSGSLSLGPMGLSQVMLSFEEAKDLDRENERLPPIKPEEEVEPQNSVVQKALLEAIDAQTTVQTCQAMETDE</sequence>
<dbReference type="GO" id="GO:0046872">
    <property type="term" value="F:metal ion binding"/>
    <property type="evidence" value="ECO:0007669"/>
    <property type="project" value="UniProtKB-KW"/>
</dbReference>
<evidence type="ECO:0000256" key="4">
    <source>
        <dbReference type="ARBA" id="ARBA00011112"/>
    </source>
</evidence>
<dbReference type="CDD" id="cd07416">
    <property type="entry name" value="MPP_PP2B"/>
    <property type="match status" value="1"/>
</dbReference>
<feature type="domain" description="Serine/threonine specific protein phosphatases" evidence="14">
    <location>
        <begin position="158"/>
        <end position="163"/>
    </location>
</feature>
<evidence type="ECO:0000256" key="12">
    <source>
        <dbReference type="ARBA" id="ARBA00048336"/>
    </source>
</evidence>
<reference evidence="15" key="1">
    <citation type="submission" date="2022-07" db="EMBL/GenBank/DDBJ databases">
        <title>Phylogenomic reconstructions and comparative analyses of Kickxellomycotina fungi.</title>
        <authorList>
            <person name="Reynolds N.K."/>
            <person name="Stajich J.E."/>
            <person name="Barry K."/>
            <person name="Grigoriev I.V."/>
            <person name="Crous P."/>
            <person name="Smith M.E."/>
        </authorList>
    </citation>
    <scope>NUCLEOTIDE SEQUENCE</scope>
    <source>
        <strain evidence="15">RSA 1196</strain>
    </source>
</reference>
<evidence type="ECO:0000256" key="8">
    <source>
        <dbReference type="ARBA" id="ARBA00022860"/>
    </source>
</evidence>
<evidence type="ECO:0000256" key="1">
    <source>
        <dbReference type="ARBA" id="ARBA00001947"/>
    </source>
</evidence>
<evidence type="ECO:0000313" key="15">
    <source>
        <dbReference type="EMBL" id="KAJ1968421.1"/>
    </source>
</evidence>
<dbReference type="InterPro" id="IPR029052">
    <property type="entry name" value="Metallo-depent_PP-like"/>
</dbReference>
<evidence type="ECO:0000256" key="3">
    <source>
        <dbReference type="ARBA" id="ARBA00009905"/>
    </source>
</evidence>
<evidence type="ECO:0000313" key="16">
    <source>
        <dbReference type="Proteomes" id="UP001150925"/>
    </source>
</evidence>
<dbReference type="InterPro" id="IPR004843">
    <property type="entry name" value="Calcineurin-like_PHP"/>
</dbReference>
<comment type="cofactor">
    <cofactor evidence="1">
        <name>Zn(2+)</name>
        <dbReference type="ChEBI" id="CHEBI:29105"/>
    </cofactor>
</comment>
<comment type="subunit">
    <text evidence="4">Composed of two components (A and B), the A component is the catalytic subunit and the B component confers calcium sensitivity.</text>
</comment>
<dbReference type="SMART" id="SM00156">
    <property type="entry name" value="PP2Ac"/>
    <property type="match status" value="1"/>
</dbReference>
<dbReference type="EC" id="3.1.3.16" evidence="13"/>
<proteinExistence type="inferred from homology"/>
<dbReference type="GO" id="GO:0005516">
    <property type="term" value="F:calmodulin binding"/>
    <property type="evidence" value="ECO:0007669"/>
    <property type="project" value="UniProtKB-KW"/>
</dbReference>
<dbReference type="Pfam" id="PF00149">
    <property type="entry name" value="Metallophos"/>
    <property type="match status" value="1"/>
</dbReference>
<comment type="catalytic activity">
    <reaction evidence="12 13">
        <text>O-phospho-L-threonyl-[protein] + H2O = L-threonyl-[protein] + phosphate</text>
        <dbReference type="Rhea" id="RHEA:47004"/>
        <dbReference type="Rhea" id="RHEA-COMP:11060"/>
        <dbReference type="Rhea" id="RHEA-COMP:11605"/>
        <dbReference type="ChEBI" id="CHEBI:15377"/>
        <dbReference type="ChEBI" id="CHEBI:30013"/>
        <dbReference type="ChEBI" id="CHEBI:43474"/>
        <dbReference type="ChEBI" id="CHEBI:61977"/>
        <dbReference type="EC" id="3.1.3.16"/>
    </reaction>
</comment>
<gene>
    <name evidence="15" type="primary">CNA1</name>
    <name evidence="15" type="ORF">IWQ62_001256</name>
</gene>
<keyword evidence="5" id="KW-0479">Metal-binding</keyword>
<evidence type="ECO:0000256" key="10">
    <source>
        <dbReference type="ARBA" id="ARBA00023004"/>
    </source>
</evidence>
<keyword evidence="6 13" id="KW-0378">Hydrolase</keyword>
<keyword evidence="8" id="KW-0112">Calmodulin-binding</keyword>
<dbReference type="Proteomes" id="UP001150925">
    <property type="component" value="Unassembled WGS sequence"/>
</dbReference>
<keyword evidence="10" id="KW-0408">Iron</keyword>
<dbReference type="AlphaFoldDB" id="A0A9W8E554"/>
<dbReference type="OrthoDB" id="5593063at2759"/>
<dbReference type="InterPro" id="IPR041751">
    <property type="entry name" value="MPP_PP2B"/>
</dbReference>
<dbReference type="GO" id="GO:0033192">
    <property type="term" value="F:calmodulin-dependent protein phosphatase activity"/>
    <property type="evidence" value="ECO:0007669"/>
    <property type="project" value="InterPro"/>
</dbReference>
<dbReference type="SUPFAM" id="SSF56300">
    <property type="entry name" value="Metallo-dependent phosphatases"/>
    <property type="match status" value="1"/>
</dbReference>
<dbReference type="FunFam" id="3.60.21.10:FF:000002">
    <property type="entry name" value="Serine/threonine-protein phosphatase"/>
    <property type="match status" value="1"/>
</dbReference>
<evidence type="ECO:0000256" key="11">
    <source>
        <dbReference type="ARBA" id="ARBA00047761"/>
    </source>
</evidence>
<evidence type="ECO:0000259" key="14">
    <source>
        <dbReference type="PROSITE" id="PS00125"/>
    </source>
</evidence>
<keyword evidence="16" id="KW-1185">Reference proteome</keyword>
<dbReference type="Gene3D" id="3.60.21.10">
    <property type="match status" value="1"/>
</dbReference>
<dbReference type="EMBL" id="JANBPY010000186">
    <property type="protein sequence ID" value="KAJ1968421.1"/>
    <property type="molecule type" value="Genomic_DNA"/>
</dbReference>
<dbReference type="InterPro" id="IPR006186">
    <property type="entry name" value="Ser/Thr-sp_prot-phosphatase"/>
</dbReference>
<comment type="caution">
    <text evidence="15">The sequence shown here is derived from an EMBL/GenBank/DDBJ whole genome shotgun (WGS) entry which is preliminary data.</text>
</comment>
<evidence type="ECO:0000256" key="9">
    <source>
        <dbReference type="ARBA" id="ARBA00022912"/>
    </source>
</evidence>
<comment type="similarity">
    <text evidence="3">Belongs to the PPP phosphatase family. PP-2B subfamily.</text>
</comment>
<comment type="catalytic activity">
    <reaction evidence="11">
        <text>O-phospho-L-seryl-[protein] + H2O = L-seryl-[protein] + phosphate</text>
        <dbReference type="Rhea" id="RHEA:20629"/>
        <dbReference type="Rhea" id="RHEA-COMP:9863"/>
        <dbReference type="Rhea" id="RHEA-COMP:11604"/>
        <dbReference type="ChEBI" id="CHEBI:15377"/>
        <dbReference type="ChEBI" id="CHEBI:29999"/>
        <dbReference type="ChEBI" id="CHEBI:43474"/>
        <dbReference type="ChEBI" id="CHEBI:83421"/>
        <dbReference type="EC" id="3.1.3.16"/>
    </reaction>
</comment>
<dbReference type="InterPro" id="IPR043360">
    <property type="entry name" value="PP2B"/>
</dbReference>
<dbReference type="PROSITE" id="PS00125">
    <property type="entry name" value="SER_THR_PHOSPHATASE"/>
    <property type="match status" value="1"/>
</dbReference>
<evidence type="ECO:0000256" key="7">
    <source>
        <dbReference type="ARBA" id="ARBA00022833"/>
    </source>
</evidence>
<name>A0A9W8E554_9FUNG</name>
<dbReference type="GO" id="GO:0097720">
    <property type="term" value="P:calcineurin-mediated signaling"/>
    <property type="evidence" value="ECO:0007669"/>
    <property type="project" value="InterPro"/>
</dbReference>
<accession>A0A9W8E554</accession>
<evidence type="ECO:0000256" key="13">
    <source>
        <dbReference type="RuleBase" id="RU004273"/>
    </source>
</evidence>
<keyword evidence="9" id="KW-0904">Protein phosphatase</keyword>
<protein>
    <recommendedName>
        <fullName evidence="13">Serine/threonine-protein phosphatase</fullName>
        <ecNumber evidence="13">3.1.3.16</ecNumber>
    </recommendedName>
</protein>
<evidence type="ECO:0000256" key="6">
    <source>
        <dbReference type="ARBA" id="ARBA00022801"/>
    </source>
</evidence>
<evidence type="ECO:0000256" key="5">
    <source>
        <dbReference type="ARBA" id="ARBA00022723"/>
    </source>
</evidence>
<keyword evidence="7" id="KW-0862">Zinc</keyword>
<evidence type="ECO:0000256" key="2">
    <source>
        <dbReference type="ARBA" id="ARBA00001965"/>
    </source>
</evidence>